<keyword evidence="2" id="KW-0521">NADP</keyword>
<keyword evidence="3" id="KW-0560">Oxidoreductase</keyword>
<evidence type="ECO:0000313" key="5">
    <source>
        <dbReference type="Proteomes" id="UP000185597"/>
    </source>
</evidence>
<gene>
    <name evidence="4" type="ORF">BWD41_18270</name>
</gene>
<dbReference type="AlphaFoldDB" id="A0AA44LCS4"/>
<dbReference type="FunFam" id="3.40.50.720:FF:000084">
    <property type="entry name" value="Short-chain dehydrogenase reductase"/>
    <property type="match status" value="1"/>
</dbReference>
<dbReference type="PRINTS" id="PR00080">
    <property type="entry name" value="SDRFAMILY"/>
</dbReference>
<dbReference type="CDD" id="cd05233">
    <property type="entry name" value="SDR_c"/>
    <property type="match status" value="1"/>
</dbReference>
<proteinExistence type="inferred from homology"/>
<comment type="similarity">
    <text evidence="1">Belongs to the short-chain dehydrogenases/reductases (SDR) family.</text>
</comment>
<dbReference type="RefSeq" id="WP_064573020.1">
    <property type="nucleotide sequence ID" value="NZ_CP138570.1"/>
</dbReference>
<name>A0AA44LCS4_CITBR</name>
<dbReference type="PRINTS" id="PR00081">
    <property type="entry name" value="GDHRDH"/>
</dbReference>
<dbReference type="GO" id="GO:0016491">
    <property type="term" value="F:oxidoreductase activity"/>
    <property type="evidence" value="ECO:0007669"/>
    <property type="project" value="UniProtKB-KW"/>
</dbReference>
<comment type="caution">
    <text evidence="4">The sequence shown here is derived from an EMBL/GenBank/DDBJ whole genome shotgun (WGS) entry which is preliminary data.</text>
</comment>
<dbReference type="InterPro" id="IPR052178">
    <property type="entry name" value="Sec_Metab_Biosynth_SDR"/>
</dbReference>
<organism evidence="4 5">
    <name type="scientific">Citrobacter braakii</name>
    <dbReference type="NCBI Taxonomy" id="57706"/>
    <lineage>
        <taxon>Bacteria</taxon>
        <taxon>Pseudomonadati</taxon>
        <taxon>Pseudomonadota</taxon>
        <taxon>Gammaproteobacteria</taxon>
        <taxon>Enterobacterales</taxon>
        <taxon>Enterobacteriaceae</taxon>
        <taxon>Citrobacter</taxon>
        <taxon>Citrobacter freundii complex</taxon>
    </lineage>
</organism>
<sequence>MSVQTLKGKVALVTGGGTGLGLGGAKCLAEEGAFVYIVGRRQSVLDEAIRQIGPNARAIVADVSRKEEMVNVASIIQQEKSQLDIIFSNAGYCIGKKLEEVSEDFFDDMLNVNLKGQLFTVQAMLPIMNAGGSIILTSSMTAFIGLPEYTTYAASKAAVIGMARVWTTELKSRNIRVNVISPGAIPTEGYETVQGMTPEQIEDFAAKCAAEIPVGRVGRANEIGDGVVFLASDASSFINGINLTIDGGQTQVYAGNLS</sequence>
<evidence type="ECO:0000313" key="4">
    <source>
        <dbReference type="EMBL" id="OLY67850.1"/>
    </source>
</evidence>
<dbReference type="InterPro" id="IPR002347">
    <property type="entry name" value="SDR_fam"/>
</dbReference>
<evidence type="ECO:0000256" key="1">
    <source>
        <dbReference type="ARBA" id="ARBA00006484"/>
    </source>
</evidence>
<evidence type="ECO:0000256" key="2">
    <source>
        <dbReference type="ARBA" id="ARBA00022857"/>
    </source>
</evidence>
<evidence type="ECO:0000256" key="3">
    <source>
        <dbReference type="ARBA" id="ARBA00023002"/>
    </source>
</evidence>
<dbReference type="InterPro" id="IPR036291">
    <property type="entry name" value="NAD(P)-bd_dom_sf"/>
</dbReference>
<dbReference type="Pfam" id="PF13561">
    <property type="entry name" value="adh_short_C2"/>
    <property type="match status" value="1"/>
</dbReference>
<protein>
    <submittedName>
        <fullName evidence="4">Oxidoreductase</fullName>
    </submittedName>
</protein>
<dbReference type="EMBL" id="MTCP01000009">
    <property type="protein sequence ID" value="OLY67850.1"/>
    <property type="molecule type" value="Genomic_DNA"/>
</dbReference>
<dbReference type="PANTHER" id="PTHR43618:SF8">
    <property type="entry name" value="7ALPHA-HYDROXYSTEROID DEHYDROGENASE"/>
    <property type="match status" value="1"/>
</dbReference>
<dbReference type="Proteomes" id="UP000185597">
    <property type="component" value="Unassembled WGS sequence"/>
</dbReference>
<reference evidence="4 5" key="1">
    <citation type="submission" date="2017-01" db="EMBL/GenBank/DDBJ databases">
        <title>First report of the plasmid-mediated mcr-1 gene in Citrobacter freudii.</title>
        <authorList>
            <person name="Liu J."/>
            <person name="Yang Y."/>
            <person name="Li Y."/>
            <person name="Liu D."/>
            <person name="Tuo H."/>
            <person name="Davis M."/>
            <person name="Zhang A."/>
        </authorList>
    </citation>
    <scope>NUCLEOTIDE SEQUENCE [LARGE SCALE GENOMIC DNA]</scope>
    <source>
        <strain evidence="4 5">SCC4</strain>
    </source>
</reference>
<dbReference type="PANTHER" id="PTHR43618">
    <property type="entry name" value="7-ALPHA-HYDROXYSTEROID DEHYDROGENASE"/>
    <property type="match status" value="1"/>
</dbReference>
<accession>A0AA44LCS4</accession>
<dbReference type="SUPFAM" id="SSF51735">
    <property type="entry name" value="NAD(P)-binding Rossmann-fold domains"/>
    <property type="match status" value="1"/>
</dbReference>
<dbReference type="Gene3D" id="3.40.50.720">
    <property type="entry name" value="NAD(P)-binding Rossmann-like Domain"/>
    <property type="match status" value="1"/>
</dbReference>